<dbReference type="AlphaFoldDB" id="L0NJP0"/>
<sequence length="326" mass="35168">MVVGPPERKVRTTPSSPRGPVRWRKLMRVLVTGNNGQLLRCLRHLAPIHGLDLISIGRPELDLLKPDSVMTAVLCRQPDLIVSAAAFTAVDKAEDLPDLAYATNAKGAGAVAAAASALNIPIIHISSDYVFSGSKPAPYTEADQTEPLSVYGASKLLGEAEVRAATANHVIIRAGWLYSPFGQNFLKTMLALAAKQDTVRVVADQRGRPTSALAAASAILALAHRLLQDGHPELRGVFHLAPAGDASWADFAEFIFGAVEAATARRIRIERVSSREYPTAAMRPQNSCLDATKIKERYGITMPHWQTSARDIVEICLQLPAKETAQ</sequence>
<dbReference type="UniPathway" id="UPA00124"/>
<dbReference type="Pfam" id="PF04321">
    <property type="entry name" value="RmlD_sub_bind"/>
    <property type="match status" value="1"/>
</dbReference>
<organism evidence="8 9">
    <name type="scientific">Pseudorhizobium banfieldiae</name>
    <dbReference type="NCBI Taxonomy" id="1125847"/>
    <lineage>
        <taxon>Bacteria</taxon>
        <taxon>Pseudomonadati</taxon>
        <taxon>Pseudomonadota</taxon>
        <taxon>Alphaproteobacteria</taxon>
        <taxon>Hyphomicrobiales</taxon>
        <taxon>Rhizobiaceae</taxon>
        <taxon>Rhizobium/Agrobacterium group</taxon>
        <taxon>Pseudorhizobium</taxon>
    </lineage>
</organism>
<dbReference type="GO" id="GO:0008831">
    <property type="term" value="F:dTDP-4-dehydrorhamnose reductase activity"/>
    <property type="evidence" value="ECO:0007669"/>
    <property type="project" value="UniProtKB-EC"/>
</dbReference>
<dbReference type="PANTHER" id="PTHR10491">
    <property type="entry name" value="DTDP-4-DEHYDRORHAMNOSE REDUCTASE"/>
    <property type="match status" value="1"/>
</dbReference>
<dbReference type="InterPro" id="IPR036291">
    <property type="entry name" value="NAD(P)-bd_dom_sf"/>
</dbReference>
<proteinExistence type="inferred from homology"/>
<name>L0NJP0_9HYPH</name>
<evidence type="ECO:0000256" key="3">
    <source>
        <dbReference type="ARBA" id="ARBA00012929"/>
    </source>
</evidence>
<protein>
    <recommendedName>
        <fullName evidence="4 6">dTDP-4-dehydrorhamnose reductase</fullName>
        <ecNumber evidence="3 6">1.1.1.133</ecNumber>
    </recommendedName>
</protein>
<evidence type="ECO:0000256" key="5">
    <source>
        <dbReference type="ARBA" id="ARBA00048200"/>
    </source>
</evidence>
<dbReference type="InterPro" id="IPR029903">
    <property type="entry name" value="RmlD-like-bd"/>
</dbReference>
<keyword evidence="6" id="KW-0521">NADP</keyword>
<dbReference type="Proteomes" id="UP000010792">
    <property type="component" value="Chromosome"/>
</dbReference>
<accession>L0NJP0</accession>
<evidence type="ECO:0000256" key="4">
    <source>
        <dbReference type="ARBA" id="ARBA00017099"/>
    </source>
</evidence>
<dbReference type="GO" id="GO:0019305">
    <property type="term" value="P:dTDP-rhamnose biosynthetic process"/>
    <property type="evidence" value="ECO:0007669"/>
    <property type="project" value="UniProtKB-UniPathway"/>
</dbReference>
<dbReference type="EMBL" id="FO082820">
    <property type="protein sequence ID" value="CCF21046.1"/>
    <property type="molecule type" value="Genomic_DNA"/>
</dbReference>
<gene>
    <name evidence="8" type="ORF">NT26_3323</name>
</gene>
<dbReference type="KEGG" id="rht:NT26_3323"/>
<comment type="pathway">
    <text evidence="1 6">Carbohydrate biosynthesis; dTDP-L-rhamnose biosynthesis.</text>
</comment>
<comment type="similarity">
    <text evidence="2 6">Belongs to the dTDP-4-dehydrorhamnose reductase family.</text>
</comment>
<dbReference type="InterPro" id="IPR005913">
    <property type="entry name" value="dTDP_dehydrorham_reduct"/>
</dbReference>
<dbReference type="Gene3D" id="3.40.50.720">
    <property type="entry name" value="NAD(P)-binding Rossmann-like Domain"/>
    <property type="match status" value="1"/>
</dbReference>
<comment type="function">
    <text evidence="6">Catalyzes the reduction of dTDP-6-deoxy-L-lyxo-4-hexulose to yield dTDP-L-rhamnose.</text>
</comment>
<evidence type="ECO:0000256" key="6">
    <source>
        <dbReference type="RuleBase" id="RU364082"/>
    </source>
</evidence>
<evidence type="ECO:0000313" key="8">
    <source>
        <dbReference type="EMBL" id="CCF21046.1"/>
    </source>
</evidence>
<dbReference type="CDD" id="cd05254">
    <property type="entry name" value="dTDP_HR_like_SDR_e"/>
    <property type="match status" value="1"/>
</dbReference>
<feature type="domain" description="RmlD-like substrate binding" evidence="7">
    <location>
        <begin position="27"/>
        <end position="314"/>
    </location>
</feature>
<dbReference type="NCBIfam" id="TIGR01214">
    <property type="entry name" value="rmlD"/>
    <property type="match status" value="1"/>
</dbReference>
<comment type="catalytic activity">
    <reaction evidence="5 6">
        <text>dTDP-beta-L-rhamnose + NADP(+) = dTDP-4-dehydro-beta-L-rhamnose + NADPH + H(+)</text>
        <dbReference type="Rhea" id="RHEA:21796"/>
        <dbReference type="ChEBI" id="CHEBI:15378"/>
        <dbReference type="ChEBI" id="CHEBI:57510"/>
        <dbReference type="ChEBI" id="CHEBI:57783"/>
        <dbReference type="ChEBI" id="CHEBI:58349"/>
        <dbReference type="ChEBI" id="CHEBI:62830"/>
        <dbReference type="EC" id="1.1.1.133"/>
    </reaction>
</comment>
<evidence type="ECO:0000259" key="7">
    <source>
        <dbReference type="Pfam" id="PF04321"/>
    </source>
</evidence>
<evidence type="ECO:0000313" key="9">
    <source>
        <dbReference type="Proteomes" id="UP000010792"/>
    </source>
</evidence>
<evidence type="ECO:0000256" key="2">
    <source>
        <dbReference type="ARBA" id="ARBA00010944"/>
    </source>
</evidence>
<reference evidence="8 9" key="1">
    <citation type="journal article" date="2013" name="Genome Biol. Evol.">
        <title>Life in an arsenic-containing gold mine: genome and physiology of the autotrophic arsenite-oxidizing bacterium rhizobium sp. NT-26.</title>
        <authorList>
            <person name="Andres J."/>
            <person name="Arsene-Ploetze F."/>
            <person name="Barbe V."/>
            <person name="Brochier-Armanet C."/>
            <person name="Cleiss-Arnold J."/>
            <person name="Coppee J.Y."/>
            <person name="Dillies M.A."/>
            <person name="Geist"/>
            <person name="L"/>
            <person name="Joublin A."/>
            <person name="Koechler S."/>
            <person name="Lassalle F."/>
            <person name="Marchal M."/>
            <person name="Medigue C."/>
            <person name="Muller D."/>
            <person name="Nesme X."/>
            <person name="Plewniak F."/>
            <person name="Proux C."/>
            <person name="Ramirez-Bahena M.H."/>
            <person name="Schenowitz C."/>
            <person name="Sismeiro O."/>
            <person name="Vallenet D."/>
            <person name="Santini J.M."/>
            <person name="Bertin P.N."/>
        </authorList>
    </citation>
    <scope>NUCLEOTIDE SEQUENCE [LARGE SCALE GENOMIC DNA]</scope>
    <source>
        <strain evidence="8 9">NT-26</strain>
    </source>
</reference>
<evidence type="ECO:0000256" key="1">
    <source>
        <dbReference type="ARBA" id="ARBA00004781"/>
    </source>
</evidence>
<dbReference type="EC" id="1.1.1.133" evidence="3 6"/>
<dbReference type="SUPFAM" id="SSF51735">
    <property type="entry name" value="NAD(P)-binding Rossmann-fold domains"/>
    <property type="match status" value="1"/>
</dbReference>
<comment type="cofactor">
    <cofactor evidence="6">
        <name>Mg(2+)</name>
        <dbReference type="ChEBI" id="CHEBI:18420"/>
    </cofactor>
    <text evidence="6">Binds 1 Mg(2+) ion per monomer.</text>
</comment>
<keyword evidence="6 8" id="KW-0560">Oxidoreductase</keyword>
<dbReference type="Gene3D" id="3.90.25.10">
    <property type="entry name" value="UDP-galactose 4-epimerase, domain 1"/>
    <property type="match status" value="1"/>
</dbReference>
<dbReference type="PANTHER" id="PTHR10491:SF4">
    <property type="entry name" value="METHIONINE ADENOSYLTRANSFERASE 2 SUBUNIT BETA"/>
    <property type="match status" value="1"/>
</dbReference>
<keyword evidence="9" id="KW-1185">Reference proteome</keyword>
<dbReference type="STRING" id="1125847.NT26_3323"/>